<gene>
    <name evidence="1" type="ORF">DY245_03015</name>
</gene>
<evidence type="ECO:0000313" key="2">
    <source>
        <dbReference type="Proteomes" id="UP000262477"/>
    </source>
</evidence>
<organism evidence="1 2">
    <name type="scientific">Streptomyces inhibens</name>
    <dbReference type="NCBI Taxonomy" id="2293571"/>
    <lineage>
        <taxon>Bacteria</taxon>
        <taxon>Bacillati</taxon>
        <taxon>Actinomycetota</taxon>
        <taxon>Actinomycetes</taxon>
        <taxon>Kitasatosporales</taxon>
        <taxon>Streptomycetaceae</taxon>
        <taxon>Streptomyces</taxon>
    </lineage>
</organism>
<name>A0A371QAM5_STRIH</name>
<comment type="caution">
    <text evidence="1">The sequence shown here is derived from an EMBL/GenBank/DDBJ whole genome shotgun (WGS) entry which is preliminary data.</text>
</comment>
<proteinExistence type="predicted"/>
<protein>
    <submittedName>
        <fullName evidence="1">Uncharacterized protein</fullName>
    </submittedName>
</protein>
<evidence type="ECO:0000313" key="1">
    <source>
        <dbReference type="EMBL" id="REK91698.1"/>
    </source>
</evidence>
<keyword evidence="2" id="KW-1185">Reference proteome</keyword>
<sequence length="150" mass="16652">MIDVSINESMAKGEREVRRRVEQARRSYELRVEKLPKGVADALQKGTYPIPLAELSGRDSMFVAGQIECPACYCNASIAFVDYLIGSGSYAERRNSVAFLLCQVCQLRLEGASELDVAGVDVRWAELPEITLKGMAEFYGQSDTFEDLSD</sequence>
<accession>A0A371QAM5</accession>
<dbReference type="Proteomes" id="UP000262477">
    <property type="component" value="Unassembled WGS sequence"/>
</dbReference>
<reference evidence="1 2" key="1">
    <citation type="submission" date="2018-08" db="EMBL/GenBank/DDBJ databases">
        <title>Streptomyces NEAU-D10 sp. nov., a novel Actinomycete isolated from soil.</title>
        <authorList>
            <person name="Jin L."/>
        </authorList>
    </citation>
    <scope>NUCLEOTIDE SEQUENCE [LARGE SCALE GENOMIC DNA]</scope>
    <source>
        <strain evidence="1 2">NEAU-D10</strain>
    </source>
</reference>
<dbReference type="AlphaFoldDB" id="A0A371QAM5"/>
<dbReference type="EMBL" id="QUAC01000017">
    <property type="protein sequence ID" value="REK91698.1"/>
    <property type="molecule type" value="Genomic_DNA"/>
</dbReference>